<comment type="caution">
    <text evidence="3">The sequence shown here is derived from an EMBL/GenBank/DDBJ whole genome shotgun (WGS) entry which is preliminary data.</text>
</comment>
<keyword evidence="1" id="KW-0175">Coiled coil</keyword>
<feature type="compositionally biased region" description="Polar residues" evidence="2">
    <location>
        <begin position="333"/>
        <end position="344"/>
    </location>
</feature>
<evidence type="ECO:0008006" key="5">
    <source>
        <dbReference type="Google" id="ProtNLM"/>
    </source>
</evidence>
<keyword evidence="4" id="KW-1185">Reference proteome</keyword>
<proteinExistence type="predicted"/>
<dbReference type="PANTHER" id="PTHR48154">
    <property type="entry name" value="PROTEIN, PUTATIVE-RELATED"/>
    <property type="match status" value="1"/>
</dbReference>
<dbReference type="AlphaFoldDB" id="A0A2I0JFL3"/>
<dbReference type="PANTHER" id="PTHR48154:SF1">
    <property type="entry name" value="PROTEIN, PUTATIVE-RELATED"/>
    <property type="match status" value="1"/>
</dbReference>
<evidence type="ECO:0000313" key="4">
    <source>
        <dbReference type="Proteomes" id="UP000233551"/>
    </source>
</evidence>
<accession>A0A2I0JFL3</accession>
<sequence>MDRSAPGLRLEAITPPRQEIMRIWRTLRPVDRAFIQGIIGDVDPQHAVFNFQGTELTPTIEEYTALIQRPTLTTQGIFVPNPFVVIRSQLSALLSIPVQEVHQELHQGWDHGVVIAWLSDWTLLRALTPSTESYQRDASQVVLQAMGDHSYVEALLAETIRSLDYVREVRRGRMRGSPHLLQVWLLAHIRPFCSSHPFSYIANKRSLIECLLTPARFLWVARWNLGGPMITGCPEIVGVPLLSHLGSTFIFPGRVIRQLGGLQDIPAEVDRLPNHIQWADSTSTAPARFLQIREIHRQRDASTIQRLYFPDHPTDEERALSATSAYVAQFYSQAPTSPQRSQTDPIPRAVPTSAPEAESSTQAAMRAELHFIREERDRLRCELVDSRAEVADYRELQTELARARARIATLDREMARLSATLDRVRARARGDPHP</sequence>
<evidence type="ECO:0000256" key="1">
    <source>
        <dbReference type="SAM" id="Coils"/>
    </source>
</evidence>
<reference evidence="3 4" key="1">
    <citation type="submission" date="2017-11" db="EMBL/GenBank/DDBJ databases">
        <title>De-novo sequencing of pomegranate (Punica granatum L.) genome.</title>
        <authorList>
            <person name="Akparov Z."/>
            <person name="Amiraslanov A."/>
            <person name="Hajiyeva S."/>
            <person name="Abbasov M."/>
            <person name="Kaur K."/>
            <person name="Hamwieh A."/>
            <person name="Solovyev V."/>
            <person name="Salamov A."/>
            <person name="Braich B."/>
            <person name="Kosarev P."/>
            <person name="Mahmoud A."/>
            <person name="Hajiyev E."/>
            <person name="Babayeva S."/>
            <person name="Izzatullayeva V."/>
            <person name="Mammadov A."/>
            <person name="Mammadov A."/>
            <person name="Sharifova S."/>
            <person name="Ojaghi J."/>
            <person name="Eynullazada K."/>
            <person name="Bayramov B."/>
            <person name="Abdulazimova A."/>
            <person name="Shahmuradov I."/>
        </authorList>
    </citation>
    <scope>NUCLEOTIDE SEQUENCE [LARGE SCALE GENOMIC DNA]</scope>
    <source>
        <strain evidence="4">cv. AG2017</strain>
        <tissue evidence="3">Leaf</tissue>
    </source>
</reference>
<protein>
    <recommendedName>
        <fullName evidence="5">Aminotransferase-like plant mobile domain-containing protein</fullName>
    </recommendedName>
</protein>
<gene>
    <name evidence="3" type="ORF">CRG98_024565</name>
</gene>
<feature type="region of interest" description="Disordered" evidence="2">
    <location>
        <begin position="333"/>
        <end position="361"/>
    </location>
</feature>
<dbReference type="Proteomes" id="UP000233551">
    <property type="component" value="Unassembled WGS sequence"/>
</dbReference>
<evidence type="ECO:0000256" key="2">
    <source>
        <dbReference type="SAM" id="MobiDB-lite"/>
    </source>
</evidence>
<evidence type="ECO:0000313" key="3">
    <source>
        <dbReference type="EMBL" id="PKI55039.1"/>
    </source>
</evidence>
<feature type="coiled-coil region" evidence="1">
    <location>
        <begin position="369"/>
        <end position="427"/>
    </location>
</feature>
<dbReference type="EMBL" id="PGOL01001726">
    <property type="protein sequence ID" value="PKI55039.1"/>
    <property type="molecule type" value="Genomic_DNA"/>
</dbReference>
<organism evidence="3 4">
    <name type="scientific">Punica granatum</name>
    <name type="common">Pomegranate</name>
    <dbReference type="NCBI Taxonomy" id="22663"/>
    <lineage>
        <taxon>Eukaryota</taxon>
        <taxon>Viridiplantae</taxon>
        <taxon>Streptophyta</taxon>
        <taxon>Embryophyta</taxon>
        <taxon>Tracheophyta</taxon>
        <taxon>Spermatophyta</taxon>
        <taxon>Magnoliopsida</taxon>
        <taxon>eudicotyledons</taxon>
        <taxon>Gunneridae</taxon>
        <taxon>Pentapetalae</taxon>
        <taxon>rosids</taxon>
        <taxon>malvids</taxon>
        <taxon>Myrtales</taxon>
        <taxon>Lythraceae</taxon>
        <taxon>Punica</taxon>
    </lineage>
</organism>
<name>A0A2I0JFL3_PUNGR</name>